<feature type="compositionally biased region" description="Low complexity" evidence="1">
    <location>
        <begin position="97"/>
        <end position="124"/>
    </location>
</feature>
<proteinExistence type="predicted"/>
<feature type="chain" id="PRO_5047207986" evidence="2">
    <location>
        <begin position="20"/>
        <end position="481"/>
    </location>
</feature>
<sequence>MEHAALALVVITLLQLCRAEISEIVPGTWFSANAINDGYSPKPLSEIFSTEPSPPFSPTKPIVVLPSFSSLQQEPEVTHLSTSTPKVYPSSTPLPPSTTQYSTTYNQYEQSSTPYPQTSSSFPPSSTPFPPLSSTYPPTSYQSTVSTFLPSSVTTPAPTSNEFFDFSQTPRPLSELPQQPETTREGKSTLGHAQSVTFGLPQSIPTLPPSLFLPQTQTTAPPNYFVIYQNAPQSIQSYPPQQSSELTQAPLLVTSPLTVTTSLPPSSTVTLSDGTISPYITNALSDGTSRPTVTFRSTPPAFTVRNPPCTPSPRPYLRNVTQSSLKVHPGPPKVPFMPNLKIRVVAPKGSITNVKINPTTTPKPHTTRRTKKPKKNTYDGCLDSCKGRKDPLCAIPLASVTIDPKSLKGFNSICHMACHNSYKPDPYEKLVDGRCGRLRTRIIRVDGNHKIHREELKKSEYSVINTGPKTVVEFAHGSHPK</sequence>
<keyword evidence="4" id="KW-1185">Reference proteome</keyword>
<dbReference type="EMBL" id="JBEUOH010000013">
    <property type="protein sequence ID" value="KAL0880056.1"/>
    <property type="molecule type" value="Genomic_DNA"/>
</dbReference>
<evidence type="ECO:0000256" key="1">
    <source>
        <dbReference type="SAM" id="MobiDB-lite"/>
    </source>
</evidence>
<comment type="caution">
    <text evidence="3">The sequence shown here is derived from an EMBL/GenBank/DDBJ whole genome shotgun (WGS) entry which is preliminary data.</text>
</comment>
<feature type="compositionally biased region" description="Polar residues" evidence="1">
    <location>
        <begin position="75"/>
        <end position="85"/>
    </location>
</feature>
<feature type="region of interest" description="Disordered" evidence="1">
    <location>
        <begin position="355"/>
        <end position="375"/>
    </location>
</feature>
<accession>A0ABR3HU18</accession>
<feature type="region of interest" description="Disordered" evidence="1">
    <location>
        <begin position="288"/>
        <end position="314"/>
    </location>
</feature>
<feature type="signal peptide" evidence="2">
    <location>
        <begin position="1"/>
        <end position="19"/>
    </location>
</feature>
<feature type="compositionally biased region" description="Basic residues" evidence="1">
    <location>
        <begin position="365"/>
        <end position="375"/>
    </location>
</feature>
<feature type="compositionally biased region" description="Polar residues" evidence="1">
    <location>
        <begin position="288"/>
        <end position="297"/>
    </location>
</feature>
<feature type="compositionally biased region" description="Polar residues" evidence="1">
    <location>
        <begin position="164"/>
        <end position="181"/>
    </location>
</feature>
<dbReference type="Proteomes" id="UP001549920">
    <property type="component" value="Unassembled WGS sequence"/>
</dbReference>
<protein>
    <submittedName>
        <fullName evidence="3">Uncharacterized protein</fullName>
    </submittedName>
</protein>
<keyword evidence="2" id="KW-0732">Signal</keyword>
<name>A0ABR3HU18_LOXSC</name>
<evidence type="ECO:0000256" key="2">
    <source>
        <dbReference type="SAM" id="SignalP"/>
    </source>
</evidence>
<evidence type="ECO:0000313" key="4">
    <source>
        <dbReference type="Proteomes" id="UP001549920"/>
    </source>
</evidence>
<organism evidence="3 4">
    <name type="scientific">Loxostege sticticalis</name>
    <name type="common">Beet webworm moth</name>
    <dbReference type="NCBI Taxonomy" id="481309"/>
    <lineage>
        <taxon>Eukaryota</taxon>
        <taxon>Metazoa</taxon>
        <taxon>Ecdysozoa</taxon>
        <taxon>Arthropoda</taxon>
        <taxon>Hexapoda</taxon>
        <taxon>Insecta</taxon>
        <taxon>Pterygota</taxon>
        <taxon>Neoptera</taxon>
        <taxon>Endopterygota</taxon>
        <taxon>Lepidoptera</taxon>
        <taxon>Glossata</taxon>
        <taxon>Ditrysia</taxon>
        <taxon>Pyraloidea</taxon>
        <taxon>Crambidae</taxon>
        <taxon>Pyraustinae</taxon>
        <taxon>Loxostege</taxon>
    </lineage>
</organism>
<evidence type="ECO:0000313" key="3">
    <source>
        <dbReference type="EMBL" id="KAL0880056.1"/>
    </source>
</evidence>
<feature type="region of interest" description="Disordered" evidence="1">
    <location>
        <begin position="75"/>
        <end position="135"/>
    </location>
</feature>
<feature type="region of interest" description="Disordered" evidence="1">
    <location>
        <begin position="164"/>
        <end position="190"/>
    </location>
</feature>
<gene>
    <name evidence="3" type="ORF">ABMA27_002549</name>
</gene>
<reference evidence="3 4" key="1">
    <citation type="submission" date="2024-06" db="EMBL/GenBank/DDBJ databases">
        <title>A chromosome-level genome assembly of beet webworm, Loxostege sticticalis.</title>
        <authorList>
            <person name="Zhang Y."/>
        </authorList>
    </citation>
    <scope>NUCLEOTIDE SEQUENCE [LARGE SCALE GENOMIC DNA]</scope>
    <source>
        <strain evidence="3">AQ026</strain>
        <tissue evidence="3">Whole body</tissue>
    </source>
</reference>